<dbReference type="InterPro" id="IPR003593">
    <property type="entry name" value="AAA+_ATPase"/>
</dbReference>
<dbReference type="InterPro" id="IPR024633">
    <property type="entry name" value="DnaA_N_dom"/>
</dbReference>
<dbReference type="InterPro" id="IPR038454">
    <property type="entry name" value="DnaA_N_sf"/>
</dbReference>
<dbReference type="Pfam" id="PF08299">
    <property type="entry name" value="Bac_DnaA_C"/>
    <property type="match status" value="1"/>
</dbReference>
<feature type="domain" description="HTH cro/C1-type" evidence="9">
    <location>
        <begin position="347"/>
        <end position="368"/>
    </location>
</feature>
<dbReference type="PANTHER" id="PTHR30050">
    <property type="entry name" value="CHROMOSOMAL REPLICATION INITIATOR PROTEIN DNAA"/>
    <property type="match status" value="1"/>
</dbReference>
<keyword evidence="11" id="KW-1185">Reference proteome</keyword>
<reference evidence="10 11" key="1">
    <citation type="submission" date="2019-10" db="EMBL/GenBank/DDBJ databases">
        <title>Thermopilla bonchosmolovskayae gen. nov., sp. nov., a moderately thermophilic Chloroflexi bacterium from a Chukotka hot spring (Arctic, Russia), representing a novel classis Thermopillaia, which include previously uncultivated lineage OLB14.</title>
        <authorList>
            <person name="Kochetkova T.V."/>
            <person name="Zayulina K.S."/>
            <person name="Zhigarkov V.S."/>
            <person name="Minaev N.V."/>
            <person name="Novikov A."/>
            <person name="Toshchakov S.V."/>
            <person name="Elcheninov A.G."/>
            <person name="Kublanov I.V."/>
        </authorList>
    </citation>
    <scope>NUCLEOTIDE SEQUENCE [LARGE SCALE GENOMIC DNA]</scope>
    <source>
        <strain evidence="10 11">3753O</strain>
    </source>
</reference>
<dbReference type="SMART" id="SM00760">
    <property type="entry name" value="Bac_DnaA_C"/>
    <property type="match status" value="1"/>
</dbReference>
<keyword evidence="2 7" id="KW-0235">DNA replication</keyword>
<evidence type="ECO:0000256" key="7">
    <source>
        <dbReference type="RuleBase" id="RU000577"/>
    </source>
</evidence>
<organism evidence="10 11">
    <name type="scientific">Tepidiforma bonchosmolovskayae</name>
    <dbReference type="NCBI Taxonomy" id="2601677"/>
    <lineage>
        <taxon>Bacteria</taxon>
        <taxon>Bacillati</taxon>
        <taxon>Chloroflexota</taxon>
        <taxon>Tepidiformia</taxon>
        <taxon>Tepidiformales</taxon>
        <taxon>Tepidiformaceae</taxon>
        <taxon>Tepidiforma</taxon>
    </lineage>
</organism>
<dbReference type="InterPro" id="IPR013159">
    <property type="entry name" value="DnaA_C"/>
</dbReference>
<comment type="function">
    <text evidence="7">Plays an essential role in the initiation and regulation of chromosomal replication. ATP-DnaA binds to the origin of replication (oriC) to initiate formation of the DNA replication initiation complex once per cell cycle. Binds the DnaA box (a 9 base pair repeat at the origin) and separates the double-stranded (ds)DNA. Forms a right-handed helical filament on oriC DNA; dsDNA binds to the exterior of the filament while single-stranded (ss)DNA is stabiized in the filament's interior. The ATP-DnaA-oriC complex binds and stabilizes one strand of the AT-rich DNA unwinding element (DUE), permitting loading of DNA polymerase. After initiation quickly degrades to an ADP-DnaA complex that is not apt for DNA replication. Binds acidic phospholipids.</text>
</comment>
<keyword evidence="4 7" id="KW-0067">ATP-binding</keyword>
<dbReference type="SUPFAM" id="SSF48295">
    <property type="entry name" value="TrpR-like"/>
    <property type="match status" value="1"/>
</dbReference>
<dbReference type="PROSITE" id="PS50943">
    <property type="entry name" value="HTH_CROC1"/>
    <property type="match status" value="1"/>
</dbReference>
<evidence type="ECO:0000256" key="8">
    <source>
        <dbReference type="RuleBase" id="RU004227"/>
    </source>
</evidence>
<dbReference type="InterPro" id="IPR020591">
    <property type="entry name" value="Chromosome_initiator_DnaA-like"/>
</dbReference>
<dbReference type="InterPro" id="IPR001387">
    <property type="entry name" value="Cro/C1-type_HTH"/>
</dbReference>
<evidence type="ECO:0000256" key="2">
    <source>
        <dbReference type="ARBA" id="ARBA00022705"/>
    </source>
</evidence>
<evidence type="ECO:0000313" key="10">
    <source>
        <dbReference type="EMBL" id="QFG02627.1"/>
    </source>
</evidence>
<gene>
    <name evidence="10" type="ORF">Tbon_04745</name>
</gene>
<evidence type="ECO:0000256" key="4">
    <source>
        <dbReference type="ARBA" id="ARBA00022840"/>
    </source>
</evidence>
<dbReference type="Pfam" id="PF11638">
    <property type="entry name" value="DnaA_N"/>
    <property type="match status" value="1"/>
</dbReference>
<dbReference type="InterPro" id="IPR027417">
    <property type="entry name" value="P-loop_NTPase"/>
</dbReference>
<dbReference type="CDD" id="cd00009">
    <property type="entry name" value="AAA"/>
    <property type="match status" value="1"/>
</dbReference>
<keyword evidence="5" id="KW-0446">Lipid-binding</keyword>
<dbReference type="InterPro" id="IPR013317">
    <property type="entry name" value="DnaA_dom"/>
</dbReference>
<dbReference type="PANTHER" id="PTHR30050:SF2">
    <property type="entry name" value="CHROMOSOMAL REPLICATION INITIATOR PROTEIN DNAA"/>
    <property type="match status" value="1"/>
</dbReference>
<accession>A0ABX6C040</accession>
<proteinExistence type="inferred from homology"/>
<keyword evidence="6 7" id="KW-0238">DNA-binding</keyword>
<dbReference type="Gene3D" id="3.30.300.180">
    <property type="match status" value="1"/>
</dbReference>
<sequence>MCVPLEPASASSEPRHLARSWRAVLGCLEVQLNPHTFATWLKGARPRSFDGATLAIETPNDIARDWLDTRLRPVIERAVAQVFGDVAVTIVGPGIDPAAARPAGEILGNVNCRYTFDEYQPSEGNLLAFHAIRDLAEAVPGAPSPVVVYGPPGLGKTHLLHAAACLASRLGRRVACFDAAAFTARFVEGVRTSRQGDFHAAIREVDLLLLDDLQQLAGRRATQEEFASALDAVMHRGGHVAVASERHPFDLDLLDRLSSRLAQGIVTRVEPFDDDARRAFIERVARRHRIALPAWAVQRLASCRAPSVRLLLGAVNQAIALQRVGRLDLARLDAEIARVAIAEAAGAEPTAELLERVARYFGVDSGDLAGRARGARVGEARAVAAALLQEHGLSLAQVGALLGGRDKSTVSALSRKGLALLGQHPALRQRAIA</sequence>
<protein>
    <recommendedName>
        <fullName evidence="7">Chromosomal replication initiator protein DnaA</fullName>
    </recommendedName>
</protein>
<keyword evidence="3 7" id="KW-0547">Nucleotide-binding</keyword>
<dbReference type="EMBL" id="CP042829">
    <property type="protein sequence ID" value="QFG02627.1"/>
    <property type="molecule type" value="Genomic_DNA"/>
</dbReference>
<dbReference type="Pfam" id="PF00308">
    <property type="entry name" value="Bac_DnaA"/>
    <property type="match status" value="1"/>
</dbReference>
<name>A0ABX6C040_9CHLR</name>
<dbReference type="SUPFAM" id="SSF52540">
    <property type="entry name" value="P-loop containing nucleoside triphosphate hydrolases"/>
    <property type="match status" value="1"/>
</dbReference>
<dbReference type="InterPro" id="IPR010921">
    <property type="entry name" value="Trp_repressor/repl_initiator"/>
</dbReference>
<evidence type="ECO:0000259" key="9">
    <source>
        <dbReference type="PROSITE" id="PS50943"/>
    </source>
</evidence>
<evidence type="ECO:0000256" key="6">
    <source>
        <dbReference type="ARBA" id="ARBA00023125"/>
    </source>
</evidence>
<evidence type="ECO:0000256" key="3">
    <source>
        <dbReference type="ARBA" id="ARBA00022741"/>
    </source>
</evidence>
<keyword evidence="1" id="KW-0963">Cytoplasm</keyword>
<dbReference type="CDD" id="cd06571">
    <property type="entry name" value="Bac_DnaA_C"/>
    <property type="match status" value="1"/>
</dbReference>
<dbReference type="Proteomes" id="UP000326331">
    <property type="component" value="Chromosome"/>
</dbReference>
<dbReference type="Gene3D" id="1.10.1750.10">
    <property type="match status" value="1"/>
</dbReference>
<evidence type="ECO:0000313" key="11">
    <source>
        <dbReference type="Proteomes" id="UP000326331"/>
    </source>
</evidence>
<dbReference type="PRINTS" id="PR00051">
    <property type="entry name" value="DNAA"/>
</dbReference>
<evidence type="ECO:0000256" key="1">
    <source>
        <dbReference type="ARBA" id="ARBA00022490"/>
    </source>
</evidence>
<dbReference type="Gene3D" id="3.40.50.300">
    <property type="entry name" value="P-loop containing nucleotide triphosphate hydrolases"/>
    <property type="match status" value="1"/>
</dbReference>
<comment type="similarity">
    <text evidence="8">Belongs to the DnaA family.</text>
</comment>
<dbReference type="SMART" id="SM00382">
    <property type="entry name" value="AAA"/>
    <property type="match status" value="1"/>
</dbReference>
<evidence type="ECO:0000256" key="5">
    <source>
        <dbReference type="ARBA" id="ARBA00023121"/>
    </source>
</evidence>